<dbReference type="EMBL" id="LUGG01000045">
    <property type="protein sequence ID" value="OBZ65341.1"/>
    <property type="molecule type" value="Genomic_DNA"/>
</dbReference>
<keyword evidence="3" id="KW-1185">Reference proteome</keyword>
<accession>A0A1C7LKT3</accession>
<sequence>MGPLACNIGPAAPPRHLSVLLIVLLILIYMPLYIPPASVHSSCLSLIPRSAVLTMSAYSTYPRTQAELLTQVASSPSLLGSGWCIQHDLAPRLLSRAILYNALVVLMNWWGVGMRTISFAFCDSCLALAFGFSTKSIGWASGRPFSMVTIVTGGRSCHYMTTDPALGGPAVGAALAQAALAQVSWGMEEVWNVEAEKIHGSVGWCVKISSLGASTLSGERNVVVPLGT</sequence>
<reference evidence="2 3" key="1">
    <citation type="submission" date="2016-03" db="EMBL/GenBank/DDBJ databases">
        <title>Whole genome sequencing of Grifola frondosa 9006-11.</title>
        <authorList>
            <person name="Min B."/>
            <person name="Park H."/>
            <person name="Kim J.-G."/>
            <person name="Cho H."/>
            <person name="Oh Y.-L."/>
            <person name="Kong W.-S."/>
            <person name="Choi I.-G."/>
        </authorList>
    </citation>
    <scope>NUCLEOTIDE SEQUENCE [LARGE SCALE GENOMIC DNA]</scope>
    <source>
        <strain evidence="2 3">9006-11</strain>
    </source>
</reference>
<evidence type="ECO:0000313" key="3">
    <source>
        <dbReference type="Proteomes" id="UP000092993"/>
    </source>
</evidence>
<keyword evidence="1" id="KW-1133">Transmembrane helix</keyword>
<dbReference type="AlphaFoldDB" id="A0A1C7LKT3"/>
<proteinExistence type="predicted"/>
<keyword evidence="1" id="KW-0472">Membrane</keyword>
<gene>
    <name evidence="2" type="ORF">A0H81_14667</name>
</gene>
<feature type="transmembrane region" description="Helical" evidence="1">
    <location>
        <begin position="17"/>
        <end position="34"/>
    </location>
</feature>
<evidence type="ECO:0000313" key="2">
    <source>
        <dbReference type="EMBL" id="OBZ65341.1"/>
    </source>
</evidence>
<comment type="caution">
    <text evidence="2">The sequence shown here is derived from an EMBL/GenBank/DDBJ whole genome shotgun (WGS) entry which is preliminary data.</text>
</comment>
<protein>
    <submittedName>
        <fullName evidence="2">Uncharacterized protein</fullName>
    </submittedName>
</protein>
<evidence type="ECO:0000256" key="1">
    <source>
        <dbReference type="SAM" id="Phobius"/>
    </source>
</evidence>
<name>A0A1C7LKT3_GRIFR</name>
<organism evidence="2 3">
    <name type="scientific">Grifola frondosa</name>
    <name type="common">Maitake</name>
    <name type="synonym">Polyporus frondosus</name>
    <dbReference type="NCBI Taxonomy" id="5627"/>
    <lineage>
        <taxon>Eukaryota</taxon>
        <taxon>Fungi</taxon>
        <taxon>Dikarya</taxon>
        <taxon>Basidiomycota</taxon>
        <taxon>Agaricomycotina</taxon>
        <taxon>Agaricomycetes</taxon>
        <taxon>Polyporales</taxon>
        <taxon>Grifolaceae</taxon>
        <taxon>Grifola</taxon>
    </lineage>
</organism>
<keyword evidence="1" id="KW-0812">Transmembrane</keyword>
<dbReference type="Proteomes" id="UP000092993">
    <property type="component" value="Unassembled WGS sequence"/>
</dbReference>